<evidence type="ECO:0000313" key="2">
    <source>
        <dbReference type="EMBL" id="MSU00374.1"/>
    </source>
</evidence>
<dbReference type="Pfam" id="PF02811">
    <property type="entry name" value="PHP"/>
    <property type="match status" value="1"/>
</dbReference>
<dbReference type="EMBL" id="VUNQ01000003">
    <property type="protein sequence ID" value="MSU00374.1"/>
    <property type="molecule type" value="Genomic_DNA"/>
</dbReference>
<dbReference type="InterPro" id="IPR052018">
    <property type="entry name" value="PHP_domain"/>
</dbReference>
<organism evidence="2 3">
    <name type="scientific">Tissierella pigra</name>
    <dbReference type="NCBI Taxonomy" id="2607614"/>
    <lineage>
        <taxon>Bacteria</taxon>
        <taxon>Bacillati</taxon>
        <taxon>Bacillota</taxon>
        <taxon>Tissierellia</taxon>
        <taxon>Tissierellales</taxon>
        <taxon>Tissierellaceae</taxon>
        <taxon>Tissierella</taxon>
    </lineage>
</organism>
<name>A0A6N7XV15_9FIRM</name>
<dbReference type="InterPro" id="IPR003141">
    <property type="entry name" value="Pol/His_phosphatase_N"/>
</dbReference>
<accession>A0A6N7XV15</accession>
<proteinExistence type="predicted"/>
<dbReference type="GO" id="GO:0004534">
    <property type="term" value="F:5'-3' RNA exonuclease activity"/>
    <property type="evidence" value="ECO:0007669"/>
    <property type="project" value="TreeGrafter"/>
</dbReference>
<dbReference type="PANTHER" id="PTHR42924:SF3">
    <property type="entry name" value="POLYMERASE_HISTIDINOL PHOSPHATASE N-TERMINAL DOMAIN-CONTAINING PROTEIN"/>
    <property type="match status" value="1"/>
</dbReference>
<dbReference type="SMART" id="SM00481">
    <property type="entry name" value="POLIIIAc"/>
    <property type="match status" value="1"/>
</dbReference>
<comment type="caution">
    <text evidence="2">The sequence shown here is derived from an EMBL/GenBank/DDBJ whole genome shotgun (WGS) entry which is preliminary data.</text>
</comment>
<dbReference type="Gene3D" id="3.20.20.140">
    <property type="entry name" value="Metal-dependent hydrolases"/>
    <property type="match status" value="1"/>
</dbReference>
<dbReference type="Gene3D" id="1.10.150.650">
    <property type="match status" value="1"/>
</dbReference>
<reference evidence="2 3" key="1">
    <citation type="submission" date="2019-09" db="EMBL/GenBank/DDBJ databases">
        <title>In-depth cultivation of the pig gut microbiome towards novel bacterial diversity and tailored functional studies.</title>
        <authorList>
            <person name="Wylensek D."/>
            <person name="Hitch T.C.A."/>
            <person name="Clavel T."/>
        </authorList>
    </citation>
    <scope>NUCLEOTIDE SEQUENCE [LARGE SCALE GENOMIC DNA]</scope>
    <source>
        <strain evidence="2 3">WCA3-693-APC-4?</strain>
    </source>
</reference>
<dbReference type="Proteomes" id="UP000469523">
    <property type="component" value="Unassembled WGS sequence"/>
</dbReference>
<dbReference type="PANTHER" id="PTHR42924">
    <property type="entry name" value="EXONUCLEASE"/>
    <property type="match status" value="1"/>
</dbReference>
<dbReference type="SUPFAM" id="SSF89550">
    <property type="entry name" value="PHP domain-like"/>
    <property type="match status" value="1"/>
</dbReference>
<evidence type="ECO:0000313" key="3">
    <source>
        <dbReference type="Proteomes" id="UP000469523"/>
    </source>
</evidence>
<dbReference type="CDD" id="cd07438">
    <property type="entry name" value="PHP_HisPPase_AMP"/>
    <property type="match status" value="1"/>
</dbReference>
<sequence length="278" mass="32798">MNNMIERDYRVDMHIHTTASDGTWTVEELLELIIKNDIKLFSITDHDTIQNSVEMLYIIPKDIYYVIGVEISCTYNGEEYHITAYDFDYEDRKLNELLEFNQKQRMEFNTRVIQYTKKINKIKDIEDYYSYEYNRSKGGWESLNYLLDKNIVSNLKDYFEIIKSSNEKLYFKNPKEIIKIIRDAGGHSFLAHPSAYQGGEKLSLEVLEEWKDYGISGIECYSPYLKNIQDANYYIKFCEENNLMISAGSDCHGEFNNRTLGIPKVNIDKINMDFIKNI</sequence>
<feature type="domain" description="Polymerase/histidinol phosphatase N-terminal" evidence="1">
    <location>
        <begin position="11"/>
        <end position="75"/>
    </location>
</feature>
<dbReference type="InterPro" id="IPR004013">
    <property type="entry name" value="PHP_dom"/>
</dbReference>
<dbReference type="GO" id="GO:0035312">
    <property type="term" value="F:5'-3' DNA exonuclease activity"/>
    <property type="evidence" value="ECO:0007669"/>
    <property type="project" value="TreeGrafter"/>
</dbReference>
<gene>
    <name evidence="2" type="ORF">FYJ83_02700</name>
</gene>
<dbReference type="AlphaFoldDB" id="A0A6N7XV15"/>
<dbReference type="InterPro" id="IPR016195">
    <property type="entry name" value="Pol/histidinol_Pase-like"/>
</dbReference>
<protein>
    <submittedName>
        <fullName evidence="2">PHP domain-containing protein</fullName>
    </submittedName>
</protein>
<keyword evidence="3" id="KW-1185">Reference proteome</keyword>
<evidence type="ECO:0000259" key="1">
    <source>
        <dbReference type="SMART" id="SM00481"/>
    </source>
</evidence>